<feature type="chain" id="PRO_5037158783" description="VWFA domain-containing protein" evidence="8">
    <location>
        <begin position="28"/>
        <end position="1045"/>
    </location>
</feature>
<dbReference type="GO" id="GO:0006355">
    <property type="term" value="P:regulation of DNA-templated transcription"/>
    <property type="evidence" value="ECO:0007669"/>
    <property type="project" value="InterPro"/>
</dbReference>
<dbReference type="SUPFAM" id="SSF81296">
    <property type="entry name" value="E set domains"/>
    <property type="match status" value="8"/>
</dbReference>
<evidence type="ECO:0000256" key="6">
    <source>
        <dbReference type="ARBA" id="ARBA00023125"/>
    </source>
</evidence>
<dbReference type="Gene3D" id="3.40.50.410">
    <property type="entry name" value="von Willebrand factor, type A domain"/>
    <property type="match status" value="1"/>
</dbReference>
<comment type="similarity">
    <text evidence="1">Belongs to the COE family.</text>
</comment>
<sequence length="1045" mass="110316">MKLFKSLKVILVAILIIGIAVPNSTEAAPNTSGNLLNITKTVSENILTKGKVTDVTLTVKGTPQDSTFVKPNDVILIIDKSGSMADDNRLDAAKDAAKEFINLMDLTKHKVGIVDYSTKASSFPLTTDKEAAKAYVDTIRLGGNTNTSEAIQVATATLANHRADAQPTIVIMTDGAANSHPEALAASSAAKNAGITFYSIALLGPNENPATSAPNLLLMDMASSAKHHHFVLGSVGLSDVYRKIVEEIGLASAYNVSITDTISSAFELVPGSYDNHIPRPTVTGNTITWFISELKTDELSFTYQIRAKNDAVAGKYPIAQTSTTFDIGDGLTKTLNSTNPIVEIKNLAPIITSITESKGIPAGGETVTITGENFLAGAKVYFGAKLATVTSVTDNEIVVTAPAGKQGTVIVKVENTDRQFAIGNYNYYADPTITSVSPAEGPFEGGNFVSISGSNFLPGAKVFFGDIEATYSFISGSRLIATSPAAAKSGLVSIKVVNPDMTNAKLVDAYTYLTPPPPPVLELDYLSMKSGKMIGGESINIFGKNFDRHVKIYFAGEEVPVTFISASRVNIKAPAATAPGLVSVKAENPDASFAVLEDAYEYLTPPLAPVIELSYLSVTSGLTTGGESIYIFGKNFDPNVKVYFGTEEIAATFISASKLRVDAPAATAPGFVSVKAENPDASFAVLEDAYKYLTPPPAPAVQLSHLSAISGLTTGGESIYIFGRNFNPQVKIYFGTEEVVVTFISASKLRVNVPAATAPGFVPVKAENPDASFSILDSAYEYLTPPPLPGPEITSISENTVLTGQPKSILLSGKNLESSSKVFIGDQEATFTFLSQTRVRVVVPISNVAGAVDVKVLNADGQFAVLTNGFTYTEPAPVLAPIITSLSSTAGSVAGNETVTISGQNFIRGVKVYFGDKAAGITFVSDTEITLRTPKVDHIGLFSVKVVNTDLQEATLQDAYLYQGIKPFIRSLSLDNGAATGGYSIVLFGGNFDKNMTVTVGGNTTTFTILADTRIRVAIPAGTPGIVDLTLELHGETATTQFTYN</sequence>
<keyword evidence="11" id="KW-1185">Reference proteome</keyword>
<feature type="domain" description="VWFA" evidence="9">
    <location>
        <begin position="73"/>
        <end position="248"/>
    </location>
</feature>
<dbReference type="InterPro" id="IPR003523">
    <property type="entry name" value="Transcription_factor_COE"/>
</dbReference>
<keyword evidence="5" id="KW-0805">Transcription regulation</keyword>
<evidence type="ECO:0000256" key="8">
    <source>
        <dbReference type="SAM" id="SignalP"/>
    </source>
</evidence>
<dbReference type="PANTHER" id="PTHR10747">
    <property type="entry name" value="TRANSCRIPTION FACTOR COE FAMILY MEMBER"/>
    <property type="match status" value="1"/>
</dbReference>
<keyword evidence="6" id="KW-0238">DNA-binding</keyword>
<accession>A0A927R3F1</accession>
<dbReference type="Gene3D" id="2.60.40.10">
    <property type="entry name" value="Immunoglobulins"/>
    <property type="match status" value="8"/>
</dbReference>
<name>A0A927R3F1_9BACL</name>
<keyword evidence="2" id="KW-0479">Metal-binding</keyword>
<dbReference type="InterPro" id="IPR014756">
    <property type="entry name" value="Ig_E-set"/>
</dbReference>
<dbReference type="GO" id="GO:0003677">
    <property type="term" value="F:DNA binding"/>
    <property type="evidence" value="ECO:0007669"/>
    <property type="project" value="UniProtKB-KW"/>
</dbReference>
<reference evidence="10" key="1">
    <citation type="submission" date="2020-10" db="EMBL/GenBank/DDBJ databases">
        <title>Genomic Encyclopedia of Type Strains, Phase IV (KMG-IV): sequencing the most valuable type-strain genomes for metagenomic binning, comparative biology and taxonomic classification.</title>
        <authorList>
            <person name="Goeker M."/>
        </authorList>
    </citation>
    <scope>NUCLEOTIDE SEQUENCE</scope>
    <source>
        <strain evidence="10">DSM 13886</strain>
    </source>
</reference>
<dbReference type="SMART" id="SM00429">
    <property type="entry name" value="IPT"/>
    <property type="match status" value="8"/>
</dbReference>
<keyword evidence="8" id="KW-0732">Signal</keyword>
<dbReference type="Pfam" id="PF01833">
    <property type="entry name" value="TIG"/>
    <property type="match status" value="8"/>
</dbReference>
<evidence type="ECO:0000313" key="10">
    <source>
        <dbReference type="EMBL" id="MBE1555016.1"/>
    </source>
</evidence>
<dbReference type="RefSeq" id="WP_192598763.1">
    <property type="nucleotide sequence ID" value="NZ_JADBEL010000010.1"/>
</dbReference>
<dbReference type="CDD" id="cd00603">
    <property type="entry name" value="IPT_PCSR"/>
    <property type="match status" value="1"/>
</dbReference>
<dbReference type="SUPFAM" id="SSF53300">
    <property type="entry name" value="vWA-like"/>
    <property type="match status" value="1"/>
</dbReference>
<comment type="caution">
    <text evidence="10">The sequence shown here is derived from an EMBL/GenBank/DDBJ whole genome shotgun (WGS) entry which is preliminary data.</text>
</comment>
<gene>
    <name evidence="10" type="ORF">H4683_002115</name>
</gene>
<dbReference type="Proteomes" id="UP000658225">
    <property type="component" value="Unassembled WGS sequence"/>
</dbReference>
<dbReference type="Pfam" id="PF00092">
    <property type="entry name" value="VWA"/>
    <property type="match status" value="1"/>
</dbReference>
<keyword evidence="7" id="KW-0804">Transcription</keyword>
<dbReference type="EMBL" id="JADBEL010000010">
    <property type="protein sequence ID" value="MBE1555016.1"/>
    <property type="molecule type" value="Genomic_DNA"/>
</dbReference>
<evidence type="ECO:0000256" key="4">
    <source>
        <dbReference type="ARBA" id="ARBA00022833"/>
    </source>
</evidence>
<evidence type="ECO:0000259" key="9">
    <source>
        <dbReference type="PROSITE" id="PS50234"/>
    </source>
</evidence>
<protein>
    <recommendedName>
        <fullName evidence="9">VWFA domain-containing protein</fullName>
    </recommendedName>
</protein>
<dbReference type="InterPro" id="IPR036465">
    <property type="entry name" value="vWFA_dom_sf"/>
</dbReference>
<evidence type="ECO:0000256" key="3">
    <source>
        <dbReference type="ARBA" id="ARBA00022771"/>
    </source>
</evidence>
<dbReference type="CDD" id="cd00102">
    <property type="entry name" value="IPT"/>
    <property type="match status" value="3"/>
</dbReference>
<dbReference type="InterPro" id="IPR002035">
    <property type="entry name" value="VWF_A"/>
</dbReference>
<dbReference type="InterPro" id="IPR013783">
    <property type="entry name" value="Ig-like_fold"/>
</dbReference>
<evidence type="ECO:0000256" key="1">
    <source>
        <dbReference type="ARBA" id="ARBA00010340"/>
    </source>
</evidence>
<evidence type="ECO:0000256" key="7">
    <source>
        <dbReference type="ARBA" id="ARBA00023163"/>
    </source>
</evidence>
<evidence type="ECO:0000256" key="2">
    <source>
        <dbReference type="ARBA" id="ARBA00022723"/>
    </source>
</evidence>
<keyword evidence="3" id="KW-0863">Zinc-finger</keyword>
<dbReference type="CDD" id="cd00198">
    <property type="entry name" value="vWFA"/>
    <property type="match status" value="1"/>
</dbReference>
<dbReference type="GO" id="GO:0008270">
    <property type="term" value="F:zinc ion binding"/>
    <property type="evidence" value="ECO:0007669"/>
    <property type="project" value="UniProtKB-KW"/>
</dbReference>
<feature type="signal peptide" evidence="8">
    <location>
        <begin position="1"/>
        <end position="27"/>
    </location>
</feature>
<dbReference type="AlphaFoldDB" id="A0A927R3F1"/>
<organism evidence="10 11">
    <name type="scientific">Sporosarcina limicola</name>
    <dbReference type="NCBI Taxonomy" id="34101"/>
    <lineage>
        <taxon>Bacteria</taxon>
        <taxon>Bacillati</taxon>
        <taxon>Bacillota</taxon>
        <taxon>Bacilli</taxon>
        <taxon>Bacillales</taxon>
        <taxon>Caryophanaceae</taxon>
        <taxon>Sporosarcina</taxon>
    </lineage>
</organism>
<evidence type="ECO:0000256" key="5">
    <source>
        <dbReference type="ARBA" id="ARBA00023015"/>
    </source>
</evidence>
<keyword evidence="4" id="KW-0862">Zinc</keyword>
<dbReference type="SMART" id="SM00327">
    <property type="entry name" value="VWA"/>
    <property type="match status" value="1"/>
</dbReference>
<dbReference type="InterPro" id="IPR002909">
    <property type="entry name" value="IPT_dom"/>
</dbReference>
<evidence type="ECO:0000313" key="11">
    <source>
        <dbReference type="Proteomes" id="UP000658225"/>
    </source>
</evidence>
<dbReference type="PROSITE" id="PS50234">
    <property type="entry name" value="VWFA"/>
    <property type="match status" value="1"/>
</dbReference>
<proteinExistence type="inferred from homology"/>